<dbReference type="Proteomes" id="UP001311915">
    <property type="component" value="Unassembled WGS sequence"/>
</dbReference>
<evidence type="ECO:0000313" key="2">
    <source>
        <dbReference type="Proteomes" id="UP001311915"/>
    </source>
</evidence>
<dbReference type="EMBL" id="JAWPEI010000088">
    <property type="protein sequence ID" value="KAK4706415.1"/>
    <property type="molecule type" value="Genomic_DNA"/>
</dbReference>
<comment type="caution">
    <text evidence="1">The sequence shown here is derived from an EMBL/GenBank/DDBJ whole genome shotgun (WGS) entry which is preliminary data.</text>
</comment>
<protein>
    <submittedName>
        <fullName evidence="1">Uncharacterized protein</fullName>
    </submittedName>
</protein>
<reference evidence="1 2" key="1">
    <citation type="submission" date="2023-10" db="EMBL/GenBank/DDBJ databases">
        <title>Genome-Wide Identification Analysis in wild type Solanum Pinnatisectum Reveals Some Genes Defensing Phytophthora Infestans.</title>
        <authorList>
            <person name="Sun C."/>
        </authorList>
    </citation>
    <scope>NUCLEOTIDE SEQUENCE [LARGE SCALE GENOMIC DNA]</scope>
    <source>
        <strain evidence="1">LQN</strain>
        <tissue evidence="1">Leaf</tissue>
    </source>
</reference>
<proteinExistence type="predicted"/>
<gene>
    <name evidence="1" type="ORF">R3W88_034019</name>
</gene>
<dbReference type="PANTHER" id="PTHR35218:SF9">
    <property type="entry name" value="ENDONUCLEASE_EXONUCLEASE_PHOSPHATASE DOMAIN-CONTAINING PROTEIN"/>
    <property type="match status" value="1"/>
</dbReference>
<dbReference type="PANTHER" id="PTHR35218">
    <property type="entry name" value="RNASE H DOMAIN-CONTAINING PROTEIN"/>
    <property type="match status" value="1"/>
</dbReference>
<name>A0AAV9K1D3_9SOLN</name>
<evidence type="ECO:0000313" key="1">
    <source>
        <dbReference type="EMBL" id="KAK4706415.1"/>
    </source>
</evidence>
<accession>A0AAV9K1D3</accession>
<sequence length="136" mass="15693">MRETRTKISDLKEIRITVFKERFEKKQILICHPNLLKSSLDIRLSINSQLGNCVLVINPLMRTPREEPRRSILLMVPPSLNRSMNIIIWNCRGANGPDFRRNFLSLLDWHKPPLINSSPRNKYGKSPITAGGLPIH</sequence>
<keyword evidence="2" id="KW-1185">Reference proteome</keyword>
<dbReference type="AlphaFoldDB" id="A0AAV9K1D3"/>
<organism evidence="1 2">
    <name type="scientific">Solanum pinnatisectum</name>
    <name type="common">tansyleaf nightshade</name>
    <dbReference type="NCBI Taxonomy" id="50273"/>
    <lineage>
        <taxon>Eukaryota</taxon>
        <taxon>Viridiplantae</taxon>
        <taxon>Streptophyta</taxon>
        <taxon>Embryophyta</taxon>
        <taxon>Tracheophyta</taxon>
        <taxon>Spermatophyta</taxon>
        <taxon>Magnoliopsida</taxon>
        <taxon>eudicotyledons</taxon>
        <taxon>Gunneridae</taxon>
        <taxon>Pentapetalae</taxon>
        <taxon>asterids</taxon>
        <taxon>lamiids</taxon>
        <taxon>Solanales</taxon>
        <taxon>Solanaceae</taxon>
        <taxon>Solanoideae</taxon>
        <taxon>Solaneae</taxon>
        <taxon>Solanum</taxon>
    </lineage>
</organism>